<proteinExistence type="predicted"/>
<dbReference type="RefSeq" id="WP_263713812.1">
    <property type="nucleotide sequence ID" value="NZ_JAOWKX010000012.1"/>
</dbReference>
<dbReference type="Pfam" id="PF03899">
    <property type="entry name" value="ATP-synt_I"/>
    <property type="match status" value="1"/>
</dbReference>
<evidence type="ECO:0000256" key="4">
    <source>
        <dbReference type="ARBA" id="ARBA00022989"/>
    </source>
</evidence>
<keyword evidence="3 6" id="KW-0812">Transmembrane</keyword>
<accession>A0ABT3ADY0</accession>
<evidence type="ECO:0000256" key="2">
    <source>
        <dbReference type="ARBA" id="ARBA00022475"/>
    </source>
</evidence>
<keyword evidence="4 6" id="KW-1133">Transmembrane helix</keyword>
<evidence type="ECO:0000256" key="3">
    <source>
        <dbReference type="ARBA" id="ARBA00022692"/>
    </source>
</evidence>
<comment type="subcellular location">
    <subcellularLocation>
        <location evidence="1">Cell membrane</location>
        <topology evidence="1">Multi-pass membrane protein</topology>
    </subcellularLocation>
</comment>
<evidence type="ECO:0000256" key="5">
    <source>
        <dbReference type="ARBA" id="ARBA00023136"/>
    </source>
</evidence>
<evidence type="ECO:0000313" key="7">
    <source>
        <dbReference type="EMBL" id="MCV2886522.1"/>
    </source>
</evidence>
<feature type="transmembrane region" description="Helical" evidence="6">
    <location>
        <begin position="39"/>
        <end position="62"/>
    </location>
</feature>
<protein>
    <submittedName>
        <fullName evidence="7">ATP synthase subunit I</fullName>
    </submittedName>
</protein>
<organism evidence="7 8">
    <name type="scientific">Fluctibacter corallii</name>
    <dbReference type="NCBI Taxonomy" id="2984329"/>
    <lineage>
        <taxon>Bacteria</taxon>
        <taxon>Pseudomonadati</taxon>
        <taxon>Pseudomonadota</taxon>
        <taxon>Gammaproteobacteria</taxon>
        <taxon>Alteromonadales</taxon>
        <taxon>Alteromonadaceae</taxon>
        <taxon>Fluctibacter</taxon>
    </lineage>
</organism>
<name>A0ABT3ADY0_9ALTE</name>
<keyword evidence="5 6" id="KW-0472">Membrane</keyword>
<evidence type="ECO:0000256" key="6">
    <source>
        <dbReference type="SAM" id="Phobius"/>
    </source>
</evidence>
<gene>
    <name evidence="7" type="ORF">OE749_17635</name>
</gene>
<keyword evidence="2" id="KW-1003">Cell membrane</keyword>
<dbReference type="InterPro" id="IPR005598">
    <property type="entry name" value="ATP_synth_I"/>
</dbReference>
<dbReference type="EMBL" id="JAOWKX010000012">
    <property type="protein sequence ID" value="MCV2886522.1"/>
    <property type="molecule type" value="Genomic_DNA"/>
</dbReference>
<sequence>MANILAQSGRQLAAKVIVFQSLIAGLFALFEFIQNGEISGVSAICGAIICILPNTIFARFAFLHSGASQNQQVVRSFNKGAKLKLLLTMILFVVAFKFLPIEPLTVLIAYALTTASQWVAMLMFRHNN</sequence>
<reference evidence="7 8" key="1">
    <citation type="submission" date="2022-10" db="EMBL/GenBank/DDBJ databases">
        <title>Aestuariibacter sp. AA17 isolated from Montipora capitata coral fragment.</title>
        <authorList>
            <person name="Emsley S.A."/>
            <person name="Pfannmuller K.M."/>
            <person name="Loughran R.M."/>
            <person name="Shlafstein M."/>
            <person name="Papke E."/>
            <person name="Saw J.H."/>
            <person name="Ushijima B."/>
            <person name="Videau P."/>
        </authorList>
    </citation>
    <scope>NUCLEOTIDE SEQUENCE [LARGE SCALE GENOMIC DNA]</scope>
    <source>
        <strain evidence="7 8">AA17</strain>
    </source>
</reference>
<evidence type="ECO:0000256" key="1">
    <source>
        <dbReference type="ARBA" id="ARBA00004651"/>
    </source>
</evidence>
<comment type="caution">
    <text evidence="7">The sequence shown here is derived from an EMBL/GenBank/DDBJ whole genome shotgun (WGS) entry which is preliminary data.</text>
</comment>
<feature type="transmembrane region" description="Helical" evidence="6">
    <location>
        <begin position="12"/>
        <end position="33"/>
    </location>
</feature>
<feature type="transmembrane region" description="Helical" evidence="6">
    <location>
        <begin position="83"/>
        <end position="101"/>
    </location>
</feature>
<dbReference type="Proteomes" id="UP001652504">
    <property type="component" value="Unassembled WGS sequence"/>
</dbReference>
<evidence type="ECO:0000313" key="8">
    <source>
        <dbReference type="Proteomes" id="UP001652504"/>
    </source>
</evidence>
<keyword evidence="8" id="KW-1185">Reference proteome</keyword>
<feature type="transmembrane region" description="Helical" evidence="6">
    <location>
        <begin position="107"/>
        <end position="124"/>
    </location>
</feature>